<reference evidence="3 4" key="1">
    <citation type="submission" date="2020-03" db="EMBL/GenBank/DDBJ databases">
        <title>Two novel Motilibacter sp.</title>
        <authorList>
            <person name="Liu S."/>
        </authorList>
    </citation>
    <scope>NUCLEOTIDE SEQUENCE [LARGE SCALE GENOMIC DNA]</scope>
    <source>
        <strain evidence="3 4">E257</strain>
    </source>
</reference>
<sequence length="375" mass="39353">MTMTDIPVQPVPADLAPDPREVLGQRLLEALLGALELGAVHLGRELGLYTALRHAPATPSELAERAGIDERYAREWLEQQAACAVLELAPPSADASARSYSLSPAHAEVLTEGDSPYFAAGIAQVAAGVASVMPLLPKAYREGTGIAYSAFGPHLRAGIAALNRPMFVNELASTWIPAVPELHDQLTSGAEVTVLDLGCGSGASSIAIARGFENARVIGLDLDPTSVAEAQAAATAAGLSERVRFLLADSAEASAHLGPGSVDVVTVFEALHDMGDPVGALRSARDLLKPGGGILVADEGAAEEFEAPAGVIDRFNYGFSVLHCLPATRAEDAKEANGTVLRPGTMRRWAHEAGFSRCAVVDIAHPFWRFYHLEG</sequence>
<gene>
    <name evidence="3" type="ORF">G9H71_18045</name>
</gene>
<dbReference type="EMBL" id="JAANNP010000046">
    <property type="protein sequence ID" value="NHC15687.1"/>
    <property type="molecule type" value="Genomic_DNA"/>
</dbReference>
<dbReference type="InterPro" id="IPR048711">
    <property type="entry name" value="WHD_Rv2258c"/>
</dbReference>
<keyword evidence="3" id="KW-0808">Transferase</keyword>
<dbReference type="SUPFAM" id="SSF53335">
    <property type="entry name" value="S-adenosyl-L-methionine-dependent methyltransferases"/>
    <property type="match status" value="1"/>
</dbReference>
<dbReference type="InterPro" id="IPR036388">
    <property type="entry name" value="WH-like_DNA-bd_sf"/>
</dbReference>
<dbReference type="GO" id="GO:0008168">
    <property type="term" value="F:methyltransferase activity"/>
    <property type="evidence" value="ECO:0007669"/>
    <property type="project" value="UniProtKB-KW"/>
</dbReference>
<evidence type="ECO:0000313" key="3">
    <source>
        <dbReference type="EMBL" id="NHC15687.1"/>
    </source>
</evidence>
<dbReference type="Pfam" id="PF13847">
    <property type="entry name" value="Methyltransf_31"/>
    <property type="match status" value="1"/>
</dbReference>
<accession>A0ABX0GXH4</accession>
<evidence type="ECO:0000259" key="1">
    <source>
        <dbReference type="Pfam" id="PF13847"/>
    </source>
</evidence>
<dbReference type="Gene3D" id="3.40.50.150">
    <property type="entry name" value="Vaccinia Virus protein VP39"/>
    <property type="match status" value="1"/>
</dbReference>
<feature type="domain" description="Methyltransferase" evidence="1">
    <location>
        <begin position="191"/>
        <end position="306"/>
    </location>
</feature>
<evidence type="ECO:0000259" key="2">
    <source>
        <dbReference type="Pfam" id="PF21320"/>
    </source>
</evidence>
<dbReference type="Proteomes" id="UP000800981">
    <property type="component" value="Unassembled WGS sequence"/>
</dbReference>
<dbReference type="Gene3D" id="1.10.10.10">
    <property type="entry name" value="Winged helix-like DNA-binding domain superfamily/Winged helix DNA-binding domain"/>
    <property type="match status" value="1"/>
</dbReference>
<evidence type="ECO:0000313" key="4">
    <source>
        <dbReference type="Proteomes" id="UP000800981"/>
    </source>
</evidence>
<dbReference type="RefSeq" id="WP_166284182.1">
    <property type="nucleotide sequence ID" value="NZ_JAANNP010000046.1"/>
</dbReference>
<dbReference type="GO" id="GO:0032259">
    <property type="term" value="P:methylation"/>
    <property type="evidence" value="ECO:0007669"/>
    <property type="project" value="UniProtKB-KW"/>
</dbReference>
<dbReference type="InterPro" id="IPR025714">
    <property type="entry name" value="Methyltranfer_dom"/>
</dbReference>
<feature type="domain" description="S-adenosylmethionine-dependent methyltransferase Rv2258c-like winged HTH" evidence="2">
    <location>
        <begin position="40"/>
        <end position="111"/>
    </location>
</feature>
<proteinExistence type="predicted"/>
<keyword evidence="4" id="KW-1185">Reference proteome</keyword>
<comment type="caution">
    <text evidence="3">The sequence shown here is derived from an EMBL/GenBank/DDBJ whole genome shotgun (WGS) entry which is preliminary data.</text>
</comment>
<dbReference type="Pfam" id="PF21320">
    <property type="entry name" value="WHD_Rv2258c"/>
    <property type="match status" value="1"/>
</dbReference>
<dbReference type="SUPFAM" id="SSF46785">
    <property type="entry name" value="Winged helix' DNA-binding domain"/>
    <property type="match status" value="1"/>
</dbReference>
<dbReference type="InterPro" id="IPR029063">
    <property type="entry name" value="SAM-dependent_MTases_sf"/>
</dbReference>
<keyword evidence="3" id="KW-0489">Methyltransferase</keyword>
<dbReference type="PANTHER" id="PTHR45128:SF2">
    <property type="entry name" value="METHYLTRANSFERASE DOMAIN-CONTAINING PROTEIN"/>
    <property type="match status" value="1"/>
</dbReference>
<name>A0ABX0GXH4_9ACTN</name>
<dbReference type="PANTHER" id="PTHR45128">
    <property type="entry name" value="METHYLTRANSFERASE TYPE 11"/>
    <property type="match status" value="1"/>
</dbReference>
<dbReference type="InterPro" id="IPR053173">
    <property type="entry name" value="SAM-binding_MTase"/>
</dbReference>
<organism evidence="3 4">
    <name type="scientific">Motilibacter deserti</name>
    <dbReference type="NCBI Taxonomy" id="2714956"/>
    <lineage>
        <taxon>Bacteria</taxon>
        <taxon>Bacillati</taxon>
        <taxon>Actinomycetota</taxon>
        <taxon>Actinomycetes</taxon>
        <taxon>Motilibacterales</taxon>
        <taxon>Motilibacteraceae</taxon>
        <taxon>Motilibacter</taxon>
    </lineage>
</organism>
<dbReference type="CDD" id="cd02440">
    <property type="entry name" value="AdoMet_MTases"/>
    <property type="match status" value="1"/>
</dbReference>
<protein>
    <submittedName>
        <fullName evidence="3">Methyltransferase domain-containing protein</fullName>
    </submittedName>
</protein>
<dbReference type="InterPro" id="IPR036390">
    <property type="entry name" value="WH_DNA-bd_sf"/>
</dbReference>